<sequence length="147" mass="16467">MFVVLLLCISTVAYRIILEESLPPELLLNLTQGIFVFATKLLCPLDRSLDILLAEWRHVLELDHLVIELVAVEHSRMHGCTVCHGLVRVDGLAQILAAKHVPEQRAHLGDASRAAHQHHVVDLAGRHLREDSHENQNALAGPKRLLR</sequence>
<organism evidence="1 2">
    <name type="scientific">Frankliniella fusca</name>
    <dbReference type="NCBI Taxonomy" id="407009"/>
    <lineage>
        <taxon>Eukaryota</taxon>
        <taxon>Metazoa</taxon>
        <taxon>Ecdysozoa</taxon>
        <taxon>Arthropoda</taxon>
        <taxon>Hexapoda</taxon>
        <taxon>Insecta</taxon>
        <taxon>Pterygota</taxon>
        <taxon>Neoptera</taxon>
        <taxon>Paraneoptera</taxon>
        <taxon>Thysanoptera</taxon>
        <taxon>Terebrantia</taxon>
        <taxon>Thripoidea</taxon>
        <taxon>Thripidae</taxon>
        <taxon>Frankliniella</taxon>
    </lineage>
</organism>
<dbReference type="EMBL" id="JAHWGI010001437">
    <property type="protein sequence ID" value="KAK3932598.1"/>
    <property type="molecule type" value="Genomic_DNA"/>
</dbReference>
<protein>
    <submittedName>
        <fullName evidence="1">GDSL esterase/lipase</fullName>
    </submittedName>
</protein>
<feature type="non-terminal residue" evidence="1">
    <location>
        <position position="1"/>
    </location>
</feature>
<comment type="caution">
    <text evidence="1">The sequence shown here is derived from an EMBL/GenBank/DDBJ whole genome shotgun (WGS) entry which is preliminary data.</text>
</comment>
<dbReference type="InterPro" id="IPR019651">
    <property type="entry name" value="Glutamate_DH_NAD-spec"/>
</dbReference>
<reference evidence="1" key="2">
    <citation type="journal article" date="2023" name="BMC Genomics">
        <title>Pest status, molecular evolution, and epigenetic factors derived from the genome assembly of Frankliniella fusca, a thysanopteran phytovirus vector.</title>
        <authorList>
            <person name="Catto M.A."/>
            <person name="Labadie P.E."/>
            <person name="Jacobson A.L."/>
            <person name="Kennedy G.G."/>
            <person name="Srinivasan R."/>
            <person name="Hunt B.G."/>
        </authorList>
    </citation>
    <scope>NUCLEOTIDE SEQUENCE</scope>
    <source>
        <strain evidence="1">PL_HMW_Pooled</strain>
    </source>
</reference>
<name>A0AAE1LUI2_9NEOP</name>
<evidence type="ECO:0000313" key="2">
    <source>
        <dbReference type="Proteomes" id="UP001219518"/>
    </source>
</evidence>
<dbReference type="Pfam" id="PF10712">
    <property type="entry name" value="NAD-GH"/>
    <property type="match status" value="1"/>
</dbReference>
<evidence type="ECO:0000313" key="1">
    <source>
        <dbReference type="EMBL" id="KAK3932598.1"/>
    </source>
</evidence>
<gene>
    <name evidence="1" type="ORF">KUF71_013057</name>
</gene>
<proteinExistence type="predicted"/>
<keyword evidence="2" id="KW-1185">Reference proteome</keyword>
<accession>A0AAE1LUI2</accession>
<reference evidence="1" key="1">
    <citation type="submission" date="2021-07" db="EMBL/GenBank/DDBJ databases">
        <authorList>
            <person name="Catto M.A."/>
            <person name="Jacobson A."/>
            <person name="Kennedy G."/>
            <person name="Labadie P."/>
            <person name="Hunt B.G."/>
            <person name="Srinivasan R."/>
        </authorList>
    </citation>
    <scope>NUCLEOTIDE SEQUENCE</scope>
    <source>
        <strain evidence="1">PL_HMW_Pooled</strain>
        <tissue evidence="1">Head</tissue>
    </source>
</reference>
<dbReference type="AlphaFoldDB" id="A0AAE1LUI2"/>
<dbReference type="Proteomes" id="UP001219518">
    <property type="component" value="Unassembled WGS sequence"/>
</dbReference>